<proteinExistence type="predicted"/>
<sequence>MSIYSFESITILGNSSDELKETLKDFTEDFRN</sequence>
<feature type="non-terminal residue" evidence="1">
    <location>
        <position position="32"/>
    </location>
</feature>
<accession>A0A382L3Z7</accession>
<name>A0A382L3Z7_9ZZZZ</name>
<gene>
    <name evidence="1" type="ORF">METZ01_LOCUS282561</name>
</gene>
<organism evidence="1">
    <name type="scientific">marine metagenome</name>
    <dbReference type="NCBI Taxonomy" id="408172"/>
    <lineage>
        <taxon>unclassified sequences</taxon>
        <taxon>metagenomes</taxon>
        <taxon>ecological metagenomes</taxon>
    </lineage>
</organism>
<dbReference type="EMBL" id="UINC01083726">
    <property type="protein sequence ID" value="SVC29707.1"/>
    <property type="molecule type" value="Genomic_DNA"/>
</dbReference>
<evidence type="ECO:0000313" key="1">
    <source>
        <dbReference type="EMBL" id="SVC29707.1"/>
    </source>
</evidence>
<protein>
    <submittedName>
        <fullName evidence="1">Uncharacterized protein</fullName>
    </submittedName>
</protein>
<dbReference type="AlphaFoldDB" id="A0A382L3Z7"/>
<reference evidence="1" key="1">
    <citation type="submission" date="2018-05" db="EMBL/GenBank/DDBJ databases">
        <authorList>
            <person name="Lanie J.A."/>
            <person name="Ng W.-L."/>
            <person name="Kazmierczak K.M."/>
            <person name="Andrzejewski T.M."/>
            <person name="Davidsen T.M."/>
            <person name="Wayne K.J."/>
            <person name="Tettelin H."/>
            <person name="Glass J.I."/>
            <person name="Rusch D."/>
            <person name="Podicherti R."/>
            <person name="Tsui H.-C.T."/>
            <person name="Winkler M.E."/>
        </authorList>
    </citation>
    <scope>NUCLEOTIDE SEQUENCE</scope>
</reference>